<gene>
    <name evidence="7" type="ORF">COW36_15350</name>
</gene>
<dbReference type="SUPFAM" id="SSF52172">
    <property type="entry name" value="CheY-like"/>
    <property type="match status" value="1"/>
</dbReference>
<dbReference type="CDD" id="cd00082">
    <property type="entry name" value="HisKA"/>
    <property type="match status" value="1"/>
</dbReference>
<dbReference type="PANTHER" id="PTHR43547:SF2">
    <property type="entry name" value="HYBRID SIGNAL TRANSDUCTION HISTIDINE KINASE C"/>
    <property type="match status" value="1"/>
</dbReference>
<dbReference type="SMART" id="SM00388">
    <property type="entry name" value="HisKA"/>
    <property type="match status" value="1"/>
</dbReference>
<dbReference type="PROSITE" id="PS50109">
    <property type="entry name" value="HIS_KIN"/>
    <property type="match status" value="1"/>
</dbReference>
<dbReference type="InterPro" id="IPR036890">
    <property type="entry name" value="HATPase_C_sf"/>
</dbReference>
<dbReference type="EC" id="2.7.13.3" evidence="2"/>
<reference evidence="7 8" key="1">
    <citation type="submission" date="2017-09" db="EMBL/GenBank/DDBJ databases">
        <title>Depth-based differentiation of microbial function through sediment-hosted aquifers and enrichment of novel symbionts in the deep terrestrial subsurface.</title>
        <authorList>
            <person name="Probst A.J."/>
            <person name="Ladd B."/>
            <person name="Jarett J.K."/>
            <person name="Geller-Mcgrath D.E."/>
            <person name="Sieber C.M."/>
            <person name="Emerson J.B."/>
            <person name="Anantharaman K."/>
            <person name="Thomas B.C."/>
            <person name="Malmstrom R."/>
            <person name="Stieglmeier M."/>
            <person name="Klingl A."/>
            <person name="Woyke T."/>
            <person name="Ryan C.M."/>
            <person name="Banfield J.F."/>
        </authorList>
    </citation>
    <scope>NUCLEOTIDE SEQUENCE [LARGE SCALE GENOMIC DNA]</scope>
    <source>
        <strain evidence="7">CG17_big_fil_post_rev_8_21_14_2_50_48_46</strain>
    </source>
</reference>
<dbReference type="Proteomes" id="UP000231019">
    <property type="component" value="Unassembled WGS sequence"/>
</dbReference>
<sequence>MEMQSLILLIDDNKDSLQVLADILQRQGYLVTAANHPYKALKLIERVKPDLILCDILMPDMSGIELSKKIHEQSDFQDVPLIFLTGKSETDDVLAGFEAGGVDYICKPFNQAELLARVSTHLELKHARDQLALYTQHLRVLNQEKYDLLHIAAHELRNPLNAISLIAQAMKNAKNTFPLEKIHNIGSAILRDIQLMATITSNLLELDQLESQRLKPRFEKVNLCDFVVSCGEDFKSLAQEYKIGLNIQTDPDCSTMTDPLLLKQIVHNLLGNAFKFSPSGSQVELGLAFSGSQHRIWVKDQGPGFSQADRSRLYQKFARLSAQPLRHELSTGLGLAIVKKLADLLAIQIELDSEPGQGACFTLYFEPLQSK</sequence>
<accession>A0A2M7G2Y0</accession>
<evidence type="ECO:0000313" key="8">
    <source>
        <dbReference type="Proteomes" id="UP000231019"/>
    </source>
</evidence>
<dbReference type="PROSITE" id="PS50110">
    <property type="entry name" value="RESPONSE_REGULATORY"/>
    <property type="match status" value="1"/>
</dbReference>
<dbReference type="Pfam" id="PF00512">
    <property type="entry name" value="HisKA"/>
    <property type="match status" value="1"/>
</dbReference>
<dbReference type="GO" id="GO:0000155">
    <property type="term" value="F:phosphorelay sensor kinase activity"/>
    <property type="evidence" value="ECO:0007669"/>
    <property type="project" value="InterPro"/>
</dbReference>
<dbReference type="InterPro" id="IPR003661">
    <property type="entry name" value="HisK_dim/P_dom"/>
</dbReference>
<feature type="domain" description="Response regulatory" evidence="6">
    <location>
        <begin position="6"/>
        <end position="122"/>
    </location>
</feature>
<dbReference type="Pfam" id="PF00072">
    <property type="entry name" value="Response_reg"/>
    <property type="match status" value="1"/>
</dbReference>
<proteinExistence type="predicted"/>
<dbReference type="PANTHER" id="PTHR43547">
    <property type="entry name" value="TWO-COMPONENT HISTIDINE KINASE"/>
    <property type="match status" value="1"/>
</dbReference>
<dbReference type="InterPro" id="IPR001789">
    <property type="entry name" value="Sig_transdc_resp-reg_receiver"/>
</dbReference>
<evidence type="ECO:0000256" key="4">
    <source>
        <dbReference type="PROSITE-ProRule" id="PRU00169"/>
    </source>
</evidence>
<dbReference type="SMART" id="SM00448">
    <property type="entry name" value="REC"/>
    <property type="match status" value="1"/>
</dbReference>
<dbReference type="InterPro" id="IPR004358">
    <property type="entry name" value="Sig_transdc_His_kin-like_C"/>
</dbReference>
<dbReference type="InterPro" id="IPR005467">
    <property type="entry name" value="His_kinase_dom"/>
</dbReference>
<evidence type="ECO:0000256" key="3">
    <source>
        <dbReference type="ARBA" id="ARBA00022553"/>
    </source>
</evidence>
<evidence type="ECO:0000259" key="5">
    <source>
        <dbReference type="PROSITE" id="PS50109"/>
    </source>
</evidence>
<evidence type="ECO:0000256" key="2">
    <source>
        <dbReference type="ARBA" id="ARBA00012438"/>
    </source>
</evidence>
<dbReference type="InterPro" id="IPR036097">
    <property type="entry name" value="HisK_dim/P_sf"/>
</dbReference>
<name>A0A2M7G2Y0_9BACT</name>
<dbReference type="EMBL" id="PFFQ01000041">
    <property type="protein sequence ID" value="PIW16085.1"/>
    <property type="molecule type" value="Genomic_DNA"/>
</dbReference>
<organism evidence="7 8">
    <name type="scientific">bacterium (Candidatus Blackallbacteria) CG17_big_fil_post_rev_8_21_14_2_50_48_46</name>
    <dbReference type="NCBI Taxonomy" id="2014261"/>
    <lineage>
        <taxon>Bacteria</taxon>
        <taxon>Candidatus Blackallbacteria</taxon>
    </lineage>
</organism>
<dbReference type="PRINTS" id="PR00344">
    <property type="entry name" value="BCTRLSENSOR"/>
</dbReference>
<dbReference type="Gene3D" id="3.40.50.2300">
    <property type="match status" value="1"/>
</dbReference>
<dbReference type="Gene3D" id="3.30.565.10">
    <property type="entry name" value="Histidine kinase-like ATPase, C-terminal domain"/>
    <property type="match status" value="1"/>
</dbReference>
<dbReference type="SUPFAM" id="SSF47384">
    <property type="entry name" value="Homodimeric domain of signal transducing histidine kinase"/>
    <property type="match status" value="1"/>
</dbReference>
<keyword evidence="3 4" id="KW-0597">Phosphoprotein</keyword>
<dbReference type="Gene3D" id="1.10.287.130">
    <property type="match status" value="1"/>
</dbReference>
<dbReference type="InterPro" id="IPR003594">
    <property type="entry name" value="HATPase_dom"/>
</dbReference>
<comment type="caution">
    <text evidence="7">The sequence shown here is derived from an EMBL/GenBank/DDBJ whole genome shotgun (WGS) entry which is preliminary data.</text>
</comment>
<dbReference type="Pfam" id="PF02518">
    <property type="entry name" value="HATPase_c"/>
    <property type="match status" value="1"/>
</dbReference>
<dbReference type="AlphaFoldDB" id="A0A2M7G2Y0"/>
<comment type="catalytic activity">
    <reaction evidence="1">
        <text>ATP + protein L-histidine = ADP + protein N-phospho-L-histidine.</text>
        <dbReference type="EC" id="2.7.13.3"/>
    </reaction>
</comment>
<dbReference type="SMART" id="SM00387">
    <property type="entry name" value="HATPase_c"/>
    <property type="match status" value="1"/>
</dbReference>
<feature type="modified residue" description="4-aspartylphosphate" evidence="4">
    <location>
        <position position="55"/>
    </location>
</feature>
<evidence type="ECO:0000256" key="1">
    <source>
        <dbReference type="ARBA" id="ARBA00000085"/>
    </source>
</evidence>
<evidence type="ECO:0000313" key="7">
    <source>
        <dbReference type="EMBL" id="PIW16085.1"/>
    </source>
</evidence>
<protein>
    <recommendedName>
        <fullName evidence="2">histidine kinase</fullName>
        <ecNumber evidence="2">2.7.13.3</ecNumber>
    </recommendedName>
</protein>
<evidence type="ECO:0000259" key="6">
    <source>
        <dbReference type="PROSITE" id="PS50110"/>
    </source>
</evidence>
<dbReference type="SUPFAM" id="SSF55874">
    <property type="entry name" value="ATPase domain of HSP90 chaperone/DNA topoisomerase II/histidine kinase"/>
    <property type="match status" value="1"/>
</dbReference>
<feature type="domain" description="Histidine kinase" evidence="5">
    <location>
        <begin position="151"/>
        <end position="369"/>
    </location>
</feature>
<dbReference type="InterPro" id="IPR011006">
    <property type="entry name" value="CheY-like_superfamily"/>
</dbReference>